<dbReference type="InterPro" id="IPR004104">
    <property type="entry name" value="Gfo/Idh/MocA-like_OxRdtase_C"/>
</dbReference>
<accession>A0ABW4YID0</accession>
<comment type="caution">
    <text evidence="4">The sequence shown here is derived from an EMBL/GenBank/DDBJ whole genome shotgun (WGS) entry which is preliminary data.</text>
</comment>
<evidence type="ECO:0000259" key="3">
    <source>
        <dbReference type="Pfam" id="PF02894"/>
    </source>
</evidence>
<organism evidence="4 5">
    <name type="scientific">Paenibacillus yanchengensis</name>
    <dbReference type="NCBI Taxonomy" id="2035833"/>
    <lineage>
        <taxon>Bacteria</taxon>
        <taxon>Bacillati</taxon>
        <taxon>Bacillota</taxon>
        <taxon>Bacilli</taxon>
        <taxon>Bacillales</taxon>
        <taxon>Paenibacillaceae</taxon>
        <taxon>Paenibacillus</taxon>
    </lineage>
</organism>
<proteinExistence type="inferred from homology"/>
<protein>
    <submittedName>
        <fullName evidence="4">Gfo/Idh/MocA family protein</fullName>
    </submittedName>
</protein>
<dbReference type="Pfam" id="PF01408">
    <property type="entry name" value="GFO_IDH_MocA"/>
    <property type="match status" value="1"/>
</dbReference>
<comment type="similarity">
    <text evidence="1">Belongs to the Gfo/Idh/MocA family.</text>
</comment>
<dbReference type="Pfam" id="PF02894">
    <property type="entry name" value="GFO_IDH_MocA_C"/>
    <property type="match status" value="1"/>
</dbReference>
<evidence type="ECO:0000256" key="1">
    <source>
        <dbReference type="ARBA" id="ARBA00010928"/>
    </source>
</evidence>
<evidence type="ECO:0000259" key="2">
    <source>
        <dbReference type="Pfam" id="PF01408"/>
    </source>
</evidence>
<feature type="domain" description="Gfo/Idh/MocA-like oxidoreductase C-terminal" evidence="3">
    <location>
        <begin position="132"/>
        <end position="324"/>
    </location>
</feature>
<dbReference type="PANTHER" id="PTHR43377:SF1">
    <property type="entry name" value="BILIVERDIN REDUCTASE A"/>
    <property type="match status" value="1"/>
</dbReference>
<evidence type="ECO:0000313" key="5">
    <source>
        <dbReference type="Proteomes" id="UP001597362"/>
    </source>
</evidence>
<feature type="domain" description="Gfo/Idh/MocA-like oxidoreductase N-terminal" evidence="2">
    <location>
        <begin position="1"/>
        <end position="119"/>
    </location>
</feature>
<dbReference type="Gene3D" id="3.40.50.720">
    <property type="entry name" value="NAD(P)-binding Rossmann-like Domain"/>
    <property type="match status" value="1"/>
</dbReference>
<keyword evidence="5" id="KW-1185">Reference proteome</keyword>
<gene>
    <name evidence="4" type="ORF">ACFSJH_07170</name>
</gene>
<dbReference type="InterPro" id="IPR051450">
    <property type="entry name" value="Gfo/Idh/MocA_Oxidoreductases"/>
</dbReference>
<dbReference type="PANTHER" id="PTHR43377">
    <property type="entry name" value="BILIVERDIN REDUCTASE A"/>
    <property type="match status" value="1"/>
</dbReference>
<name>A0ABW4YID0_9BACL</name>
<dbReference type="Proteomes" id="UP001597362">
    <property type="component" value="Unassembled WGS sequence"/>
</dbReference>
<dbReference type="EMBL" id="JBHUHO010000020">
    <property type="protein sequence ID" value="MFD2115510.1"/>
    <property type="molecule type" value="Genomic_DNA"/>
</dbReference>
<dbReference type="Gene3D" id="3.30.360.10">
    <property type="entry name" value="Dihydrodipicolinate Reductase, domain 2"/>
    <property type="match status" value="1"/>
</dbReference>
<dbReference type="SUPFAM" id="SSF55347">
    <property type="entry name" value="Glyceraldehyde-3-phosphate dehydrogenase-like, C-terminal domain"/>
    <property type="match status" value="1"/>
</dbReference>
<dbReference type="InterPro" id="IPR036291">
    <property type="entry name" value="NAD(P)-bd_dom_sf"/>
</dbReference>
<evidence type="ECO:0000313" key="4">
    <source>
        <dbReference type="EMBL" id="MFD2115510.1"/>
    </source>
</evidence>
<reference evidence="5" key="1">
    <citation type="journal article" date="2019" name="Int. J. Syst. Evol. Microbiol.">
        <title>The Global Catalogue of Microorganisms (GCM) 10K type strain sequencing project: providing services to taxonomists for standard genome sequencing and annotation.</title>
        <authorList>
            <consortium name="The Broad Institute Genomics Platform"/>
            <consortium name="The Broad Institute Genome Sequencing Center for Infectious Disease"/>
            <person name="Wu L."/>
            <person name="Ma J."/>
        </authorList>
    </citation>
    <scope>NUCLEOTIDE SEQUENCE [LARGE SCALE GENOMIC DNA]</scope>
    <source>
        <strain evidence="5">GH52</strain>
    </source>
</reference>
<dbReference type="RefSeq" id="WP_377770743.1">
    <property type="nucleotide sequence ID" value="NZ_JBHUHO010000020.1"/>
</dbReference>
<dbReference type="SUPFAM" id="SSF51735">
    <property type="entry name" value="NAD(P)-binding Rossmann-fold domains"/>
    <property type="match status" value="1"/>
</dbReference>
<dbReference type="InterPro" id="IPR000683">
    <property type="entry name" value="Gfo/Idh/MocA-like_OxRdtase_N"/>
</dbReference>
<sequence>MKIAIVGCGGMGNVHANSYLNIPGVTVVGVHDIISDLSEKLANLTGATVYDSYDAMLEQSGCDIVSVTLPSHLHMAFSIRAAEAGKHVICEKPIALTLEDARVMIDVCQQQNVHLFVGHVVRFFPEYNEMRNKIQDNSLGRIGVAHAKRIGAHPGTLRQWFIDDQLSGGVVIDLMVHDLDFMRWSIGEVRSVYGLRTVHGMVDYASATLVFDNDAVANIESYWGYPGSFTTAAEIAGSKGLVQHDSSNNKSIKVVRTTTDVEKGPFVEVPQSPGYVSPYQLELEHFIDCIRNGSEPIVSAEDAYKALEIGLAVMESVNTGQTVYLAKGGAHNE</sequence>